<dbReference type="CDD" id="cd00022">
    <property type="entry name" value="BIR"/>
    <property type="match status" value="1"/>
</dbReference>
<dbReference type="Pfam" id="PF00653">
    <property type="entry name" value="BIR"/>
    <property type="match status" value="1"/>
</dbReference>
<evidence type="ECO:0000313" key="2">
    <source>
        <dbReference type="EMBL" id="KAH6669759.1"/>
    </source>
</evidence>
<keyword evidence="3" id="KW-1185">Reference proteome</keyword>
<protein>
    <submittedName>
        <fullName evidence="2">Uncharacterized protein</fullName>
    </submittedName>
</protein>
<feature type="region of interest" description="Disordered" evidence="1">
    <location>
        <begin position="1"/>
        <end position="27"/>
    </location>
</feature>
<sequence length="207" mass="22945">MDPPTRPNTAQAEQAEEASEPASSGPGNTFLERLATFFEDNDEGACKWPSHLPTPEDMAAAGFILNPTGTLLDNTTCILCNLQCFEWKSKDNPYDEHAKNNPDCSFVLSKVFAKFRGKFRAKRRINARKSPNSNTAADDGITPKILRRRKKNTLTKVQTVADLEPVAVFVTPTKPMRIQISSGGVSMDLTVNGSDVMETPTKKRRYH</sequence>
<gene>
    <name evidence="2" type="ORF">F5X68DRAFT_236453</name>
</gene>
<dbReference type="PANTHER" id="PTHR10044">
    <property type="entry name" value="INHIBITOR OF APOPTOSIS"/>
    <property type="match status" value="1"/>
</dbReference>
<dbReference type="Proteomes" id="UP000770015">
    <property type="component" value="Unassembled WGS sequence"/>
</dbReference>
<evidence type="ECO:0000256" key="1">
    <source>
        <dbReference type="SAM" id="MobiDB-lite"/>
    </source>
</evidence>
<dbReference type="OrthoDB" id="2196114at2759"/>
<dbReference type="SMART" id="SM00238">
    <property type="entry name" value="BIR"/>
    <property type="match status" value="1"/>
</dbReference>
<dbReference type="InterPro" id="IPR050784">
    <property type="entry name" value="IAP"/>
</dbReference>
<evidence type="ECO:0000313" key="3">
    <source>
        <dbReference type="Proteomes" id="UP000770015"/>
    </source>
</evidence>
<accession>A0A9P9A7V1</accession>
<organism evidence="2 3">
    <name type="scientific">Plectosphaerella plurivora</name>
    <dbReference type="NCBI Taxonomy" id="936078"/>
    <lineage>
        <taxon>Eukaryota</taxon>
        <taxon>Fungi</taxon>
        <taxon>Dikarya</taxon>
        <taxon>Ascomycota</taxon>
        <taxon>Pezizomycotina</taxon>
        <taxon>Sordariomycetes</taxon>
        <taxon>Hypocreomycetidae</taxon>
        <taxon>Glomerellales</taxon>
        <taxon>Plectosphaerellaceae</taxon>
        <taxon>Plectosphaerella</taxon>
    </lineage>
</organism>
<dbReference type="Gene3D" id="1.10.1170.10">
    <property type="entry name" value="Inhibitor Of Apoptosis Protein (2mihbC-IAP-1), Chain A"/>
    <property type="match status" value="1"/>
</dbReference>
<dbReference type="EMBL" id="JAGSXJ010000031">
    <property type="protein sequence ID" value="KAH6669759.1"/>
    <property type="molecule type" value="Genomic_DNA"/>
</dbReference>
<dbReference type="AlphaFoldDB" id="A0A9P9A7V1"/>
<dbReference type="SUPFAM" id="SSF57924">
    <property type="entry name" value="Inhibitor of apoptosis (IAP) repeat"/>
    <property type="match status" value="1"/>
</dbReference>
<comment type="caution">
    <text evidence="2">The sequence shown here is derived from an EMBL/GenBank/DDBJ whole genome shotgun (WGS) entry which is preliminary data.</text>
</comment>
<dbReference type="InterPro" id="IPR001370">
    <property type="entry name" value="BIR_rpt"/>
</dbReference>
<reference evidence="2" key="1">
    <citation type="journal article" date="2021" name="Nat. Commun.">
        <title>Genetic determinants of endophytism in the Arabidopsis root mycobiome.</title>
        <authorList>
            <person name="Mesny F."/>
            <person name="Miyauchi S."/>
            <person name="Thiergart T."/>
            <person name="Pickel B."/>
            <person name="Atanasova L."/>
            <person name="Karlsson M."/>
            <person name="Huettel B."/>
            <person name="Barry K.W."/>
            <person name="Haridas S."/>
            <person name="Chen C."/>
            <person name="Bauer D."/>
            <person name="Andreopoulos W."/>
            <person name="Pangilinan J."/>
            <person name="LaButti K."/>
            <person name="Riley R."/>
            <person name="Lipzen A."/>
            <person name="Clum A."/>
            <person name="Drula E."/>
            <person name="Henrissat B."/>
            <person name="Kohler A."/>
            <person name="Grigoriev I.V."/>
            <person name="Martin F.M."/>
            <person name="Hacquard S."/>
        </authorList>
    </citation>
    <scope>NUCLEOTIDE SEQUENCE</scope>
    <source>
        <strain evidence="2">MPI-SDFR-AT-0117</strain>
    </source>
</reference>
<proteinExistence type="predicted"/>
<name>A0A9P9A7V1_9PEZI</name>
<dbReference type="PROSITE" id="PS50143">
    <property type="entry name" value="BIR_REPEAT_2"/>
    <property type="match status" value="1"/>
</dbReference>